<feature type="region of interest" description="Disordered" evidence="1">
    <location>
        <begin position="75"/>
        <end position="100"/>
    </location>
</feature>
<accession>A0A5B0QBT4</accession>
<organism evidence="2 3">
    <name type="scientific">Puccinia graminis f. sp. tritici</name>
    <dbReference type="NCBI Taxonomy" id="56615"/>
    <lineage>
        <taxon>Eukaryota</taxon>
        <taxon>Fungi</taxon>
        <taxon>Dikarya</taxon>
        <taxon>Basidiomycota</taxon>
        <taxon>Pucciniomycotina</taxon>
        <taxon>Pucciniomycetes</taxon>
        <taxon>Pucciniales</taxon>
        <taxon>Pucciniaceae</taxon>
        <taxon>Puccinia</taxon>
    </lineage>
</organism>
<gene>
    <name evidence="2" type="primary">MEX67_9</name>
    <name evidence="2" type="ORF">PGT21_025087</name>
</gene>
<dbReference type="Proteomes" id="UP000324748">
    <property type="component" value="Unassembled WGS sequence"/>
</dbReference>
<dbReference type="AlphaFoldDB" id="A0A5B0QBT4"/>
<proteinExistence type="predicted"/>
<comment type="caution">
    <text evidence="2">The sequence shown here is derived from an EMBL/GenBank/DDBJ whole genome shotgun (WGS) entry which is preliminary data.</text>
</comment>
<evidence type="ECO:0000256" key="1">
    <source>
        <dbReference type="SAM" id="MobiDB-lite"/>
    </source>
</evidence>
<dbReference type="OrthoDB" id="25872at2759"/>
<evidence type="ECO:0000313" key="3">
    <source>
        <dbReference type="Proteomes" id="UP000324748"/>
    </source>
</evidence>
<dbReference type="Gene3D" id="3.80.10.10">
    <property type="entry name" value="Ribonuclease Inhibitor"/>
    <property type="match status" value="1"/>
</dbReference>
<dbReference type="EMBL" id="VSWC01000027">
    <property type="protein sequence ID" value="KAA1110552.1"/>
    <property type="molecule type" value="Genomic_DNA"/>
</dbReference>
<evidence type="ECO:0000313" key="2">
    <source>
        <dbReference type="EMBL" id="KAA1110552.1"/>
    </source>
</evidence>
<protein>
    <submittedName>
        <fullName evidence="2">Nuclear mRNA export, poly(A)+RNA binding protein</fullName>
    </submittedName>
</protein>
<sequence length="100" mass="10978">MNGCLSGLTSLRKLILTGNPLRTHVKKDRQTGLHKYLFEVFRRFPSLEVLDGEAIDPAMKVTIVATVAAAPNRSQSMVKEDMMAKPPDTLPPQPPLPIGI</sequence>
<reference evidence="2 3" key="1">
    <citation type="submission" date="2019-05" db="EMBL/GenBank/DDBJ databases">
        <title>Emergence of the Ug99 lineage of the wheat stem rust pathogen through somatic hybridization.</title>
        <authorList>
            <person name="Li F."/>
            <person name="Upadhyaya N.M."/>
            <person name="Sperschneider J."/>
            <person name="Matny O."/>
            <person name="Nguyen-Phuc H."/>
            <person name="Mago R."/>
            <person name="Raley C."/>
            <person name="Miller M.E."/>
            <person name="Silverstein K.A.T."/>
            <person name="Henningsen E."/>
            <person name="Hirsch C.D."/>
            <person name="Visser B."/>
            <person name="Pretorius Z.A."/>
            <person name="Steffenson B.J."/>
            <person name="Schwessinger B."/>
            <person name="Dodds P.N."/>
            <person name="Figueroa M."/>
        </authorList>
    </citation>
    <scope>NUCLEOTIDE SEQUENCE [LARGE SCALE GENOMIC DNA]</scope>
    <source>
        <strain evidence="2">21-0</strain>
    </source>
</reference>
<name>A0A5B0QBT4_PUCGR</name>
<dbReference type="InterPro" id="IPR032675">
    <property type="entry name" value="LRR_dom_sf"/>
</dbReference>
<feature type="compositionally biased region" description="Pro residues" evidence="1">
    <location>
        <begin position="88"/>
        <end position="100"/>
    </location>
</feature>
<keyword evidence="3" id="KW-1185">Reference proteome</keyword>
<dbReference type="SUPFAM" id="SSF52058">
    <property type="entry name" value="L domain-like"/>
    <property type="match status" value="1"/>
</dbReference>